<dbReference type="AlphaFoldDB" id="A0A558C762"/>
<evidence type="ECO:0000313" key="1">
    <source>
        <dbReference type="EMBL" id="TVT44606.1"/>
    </source>
</evidence>
<proteinExistence type="predicted"/>
<name>A0A558C762_9PSEU</name>
<dbReference type="EMBL" id="VJWX01000224">
    <property type="protein sequence ID" value="TVT44606.1"/>
    <property type="molecule type" value="Genomic_DNA"/>
</dbReference>
<dbReference type="OrthoDB" id="3871343at2"/>
<dbReference type="RefSeq" id="WP_144590461.1">
    <property type="nucleotide sequence ID" value="NZ_VJWX01000224.1"/>
</dbReference>
<accession>A0A558C762</accession>
<keyword evidence="2" id="KW-1185">Reference proteome</keyword>
<evidence type="ECO:0000313" key="2">
    <source>
        <dbReference type="Proteomes" id="UP000320011"/>
    </source>
</evidence>
<protein>
    <submittedName>
        <fullName evidence="1">Uncharacterized protein</fullName>
    </submittedName>
</protein>
<dbReference type="Proteomes" id="UP000320011">
    <property type="component" value="Unassembled WGS sequence"/>
</dbReference>
<gene>
    <name evidence="1" type="ORF">FNH05_21240</name>
</gene>
<comment type="caution">
    <text evidence="1">The sequence shown here is derived from an EMBL/GenBank/DDBJ whole genome shotgun (WGS) entry which is preliminary data.</text>
</comment>
<organism evidence="1 2">
    <name type="scientific">Amycolatopsis rhizosphaerae</name>
    <dbReference type="NCBI Taxonomy" id="2053003"/>
    <lineage>
        <taxon>Bacteria</taxon>
        <taxon>Bacillati</taxon>
        <taxon>Actinomycetota</taxon>
        <taxon>Actinomycetes</taxon>
        <taxon>Pseudonocardiales</taxon>
        <taxon>Pseudonocardiaceae</taxon>
        <taxon>Amycolatopsis</taxon>
    </lineage>
</organism>
<reference evidence="1 2" key="1">
    <citation type="submission" date="2019-07" db="EMBL/GenBank/DDBJ databases">
        <authorList>
            <person name="Duangmal K."/>
            <person name="Teo W.F.A."/>
        </authorList>
    </citation>
    <scope>NUCLEOTIDE SEQUENCE [LARGE SCALE GENOMIC DNA]</scope>
    <source>
        <strain evidence="1 2">TBRC 6029</strain>
    </source>
</reference>
<reference evidence="1 2" key="2">
    <citation type="submission" date="2019-08" db="EMBL/GenBank/DDBJ databases">
        <title>Amycolatopsis acidicola sp. nov., isolated from peat swamp forest soil.</title>
        <authorList>
            <person name="Srisuk N."/>
        </authorList>
    </citation>
    <scope>NUCLEOTIDE SEQUENCE [LARGE SCALE GENOMIC DNA]</scope>
    <source>
        <strain evidence="1 2">TBRC 6029</strain>
    </source>
</reference>
<sequence length="150" mass="16607">MEFIKAEWNPEWRGFWTDPSGYIAELPKLAPDLPKGALAFASHPDHYDFGSSRCVKDLKFLDVSVAVERGVCLEIRFGPNEWKHDSGLVISYAQVSRVNIRVHESGSSLQDLGTVLLDEILPEGFGCSHEIFLTGGVISISCADLNARWG</sequence>